<keyword evidence="3" id="KW-1185">Reference proteome</keyword>
<evidence type="ECO:0008006" key="4">
    <source>
        <dbReference type="Google" id="ProtNLM"/>
    </source>
</evidence>
<dbReference type="Proteomes" id="UP000321533">
    <property type="component" value="Chromosome"/>
</dbReference>
<feature type="coiled-coil region" evidence="1">
    <location>
        <begin position="272"/>
        <end position="299"/>
    </location>
</feature>
<dbReference type="PROSITE" id="PS51257">
    <property type="entry name" value="PROKAR_LIPOPROTEIN"/>
    <property type="match status" value="1"/>
</dbReference>
<gene>
    <name evidence="2" type="ORF">FRZ67_19580</name>
</gene>
<evidence type="ECO:0000313" key="3">
    <source>
        <dbReference type="Proteomes" id="UP000321533"/>
    </source>
</evidence>
<evidence type="ECO:0000256" key="1">
    <source>
        <dbReference type="SAM" id="Coils"/>
    </source>
</evidence>
<evidence type="ECO:0000313" key="2">
    <source>
        <dbReference type="EMBL" id="QEC69395.1"/>
    </source>
</evidence>
<dbReference type="AlphaFoldDB" id="A0A5B8VEB9"/>
<protein>
    <recommendedName>
        <fullName evidence="4">Lipoprotein</fullName>
    </recommendedName>
</protein>
<reference evidence="2 3" key="1">
    <citation type="journal article" date="2016" name="Int. J. Syst. Evol. Microbiol.">
        <title>Panacibacter ginsenosidivorans gen. nov., sp. nov., with ginsenoside converting activity isolated from soil of a ginseng field.</title>
        <authorList>
            <person name="Siddiqi M.Z."/>
            <person name="Muhammad Shafi S."/>
            <person name="Choi K.D."/>
            <person name="Im W.T."/>
        </authorList>
    </citation>
    <scope>NUCLEOTIDE SEQUENCE [LARGE SCALE GENOMIC DNA]</scope>
    <source>
        <strain evidence="2 3">Gsoil1550</strain>
    </source>
</reference>
<keyword evidence="1" id="KW-0175">Coiled coil</keyword>
<dbReference type="KEGG" id="pgin:FRZ67_19580"/>
<dbReference type="EMBL" id="CP042435">
    <property type="protein sequence ID" value="QEC69395.1"/>
    <property type="molecule type" value="Genomic_DNA"/>
</dbReference>
<accession>A0A5B8VEB9</accession>
<organism evidence="2 3">
    <name type="scientific">Panacibacter ginsenosidivorans</name>
    <dbReference type="NCBI Taxonomy" id="1813871"/>
    <lineage>
        <taxon>Bacteria</taxon>
        <taxon>Pseudomonadati</taxon>
        <taxon>Bacteroidota</taxon>
        <taxon>Chitinophagia</taxon>
        <taxon>Chitinophagales</taxon>
        <taxon>Chitinophagaceae</taxon>
        <taxon>Panacibacter</taxon>
    </lineage>
</organism>
<dbReference type="RefSeq" id="WP_147192272.1">
    <property type="nucleotide sequence ID" value="NZ_CP042435.1"/>
</dbReference>
<sequence length="299" mass="35561">MKKLFCCIIITISLAACKRDSSELLAGRWDFSALEMPGMPDFLYEIKQTGDDNALTLKKFLLDNKLILRKDSTFDLVLLKQYIHGSWHYEAATKYLFLKDSSASNLDITIHIDSITGSRLIFDIDEFALNKLVNRHAAINNYYDLLFNKSYCQFYLDIDNDRYSDLKDDPYSIENNKWRIKPFQQETDKQIKQRVLNHLDFWQNLFTDAQEKDRTYVAYTWFDSPLVVAENGVKLEFYDEHKKEWDQNFYDSTDANKGYQMMRKCFSKKLKFMETEDKYKRHEDVIRQLKANYTEALKD</sequence>
<dbReference type="OrthoDB" id="947938at2"/>
<name>A0A5B8VEB9_9BACT</name>
<proteinExistence type="predicted"/>